<dbReference type="InterPro" id="IPR006162">
    <property type="entry name" value="Ppantetheine_attach_site"/>
</dbReference>
<dbReference type="InterPro" id="IPR044894">
    <property type="entry name" value="TubC_N_sf"/>
</dbReference>
<reference evidence="8" key="1">
    <citation type="submission" date="2016-10" db="EMBL/GenBank/DDBJ databases">
        <authorList>
            <person name="Varghese N."/>
            <person name="Submissions S."/>
        </authorList>
    </citation>
    <scope>NUCLEOTIDE SEQUENCE [LARGE SCALE GENOMIC DNA]</scope>
    <source>
        <strain evidence="8">CGMCC 4.3516</strain>
    </source>
</reference>
<dbReference type="Gene3D" id="1.10.1200.10">
    <property type="entry name" value="ACP-like"/>
    <property type="match status" value="1"/>
</dbReference>
<dbReference type="AlphaFoldDB" id="A0A1G6ZK83"/>
<dbReference type="GO" id="GO:0016874">
    <property type="term" value="F:ligase activity"/>
    <property type="evidence" value="ECO:0007669"/>
    <property type="project" value="UniProtKB-KW"/>
</dbReference>
<dbReference type="Gene3D" id="3.40.50.12780">
    <property type="entry name" value="N-terminal domain of ligase-like"/>
    <property type="match status" value="1"/>
</dbReference>
<keyword evidence="4" id="KW-0597">Phosphoprotein</keyword>
<dbReference type="STRING" id="58114.SAMN05216270_11142"/>
<dbReference type="InterPro" id="IPR023213">
    <property type="entry name" value="CAT-like_dom_sf"/>
</dbReference>
<feature type="domain" description="Carrier" evidence="6">
    <location>
        <begin position="1005"/>
        <end position="1080"/>
    </location>
</feature>
<dbReference type="InterPro" id="IPR001242">
    <property type="entry name" value="Condensation_dom"/>
</dbReference>
<comment type="pathway">
    <text evidence="2">Siderophore biosynthesis.</text>
</comment>
<dbReference type="InterPro" id="IPR010071">
    <property type="entry name" value="AA_adenyl_dom"/>
</dbReference>
<dbReference type="PROSITE" id="PS00455">
    <property type="entry name" value="AMP_BINDING"/>
    <property type="match status" value="1"/>
</dbReference>
<organism evidence="7 8">
    <name type="scientific">Glycomyces harbinensis</name>
    <dbReference type="NCBI Taxonomy" id="58114"/>
    <lineage>
        <taxon>Bacteria</taxon>
        <taxon>Bacillati</taxon>
        <taxon>Actinomycetota</taxon>
        <taxon>Actinomycetes</taxon>
        <taxon>Glycomycetales</taxon>
        <taxon>Glycomycetaceae</taxon>
        <taxon>Glycomyces</taxon>
    </lineage>
</organism>
<keyword evidence="5" id="KW-0436">Ligase</keyword>
<dbReference type="SMART" id="SM00823">
    <property type="entry name" value="PKS_PP"/>
    <property type="match status" value="1"/>
</dbReference>
<dbReference type="NCBIfam" id="TIGR01733">
    <property type="entry name" value="AA-adenyl-dom"/>
    <property type="match status" value="1"/>
</dbReference>
<dbReference type="Pfam" id="PF18563">
    <property type="entry name" value="TubC_N"/>
    <property type="match status" value="1"/>
</dbReference>
<dbReference type="PRINTS" id="PR00154">
    <property type="entry name" value="AMPBINDING"/>
</dbReference>
<keyword evidence="8" id="KW-1185">Reference proteome</keyword>
<dbReference type="SUPFAM" id="SSF56801">
    <property type="entry name" value="Acetyl-CoA synthetase-like"/>
    <property type="match status" value="1"/>
</dbReference>
<name>A0A1G6ZK83_9ACTN</name>
<dbReference type="InterPro" id="IPR025110">
    <property type="entry name" value="AMP-bd_C"/>
</dbReference>
<dbReference type="SUPFAM" id="SSF47336">
    <property type="entry name" value="ACP-like"/>
    <property type="match status" value="1"/>
</dbReference>
<dbReference type="Gene3D" id="3.30.559.30">
    <property type="entry name" value="Nonribosomal peptide synthetase, condensation domain"/>
    <property type="match status" value="1"/>
</dbReference>
<dbReference type="RefSeq" id="WP_091038154.1">
    <property type="nucleotide sequence ID" value="NZ_FNAD01000011.1"/>
</dbReference>
<dbReference type="GO" id="GO:0043041">
    <property type="term" value="P:amino acid activation for nonribosomal peptide biosynthetic process"/>
    <property type="evidence" value="ECO:0007669"/>
    <property type="project" value="TreeGrafter"/>
</dbReference>
<evidence type="ECO:0000313" key="8">
    <source>
        <dbReference type="Proteomes" id="UP000198949"/>
    </source>
</evidence>
<comment type="cofactor">
    <cofactor evidence="1">
        <name>pantetheine 4'-phosphate</name>
        <dbReference type="ChEBI" id="CHEBI:47942"/>
    </cofactor>
</comment>
<dbReference type="InterPro" id="IPR045851">
    <property type="entry name" value="AMP-bd_C_sf"/>
</dbReference>
<dbReference type="InterPro" id="IPR036736">
    <property type="entry name" value="ACP-like_sf"/>
</dbReference>
<dbReference type="Pfam" id="PF00668">
    <property type="entry name" value="Condensation"/>
    <property type="match status" value="1"/>
</dbReference>
<dbReference type="GO" id="GO:0044550">
    <property type="term" value="P:secondary metabolite biosynthetic process"/>
    <property type="evidence" value="ECO:0007669"/>
    <property type="project" value="TreeGrafter"/>
</dbReference>
<dbReference type="InterPro" id="IPR041464">
    <property type="entry name" value="TubC_N"/>
</dbReference>
<evidence type="ECO:0000256" key="1">
    <source>
        <dbReference type="ARBA" id="ARBA00001957"/>
    </source>
</evidence>
<proteinExistence type="predicted"/>
<dbReference type="InterPro" id="IPR000873">
    <property type="entry name" value="AMP-dep_synth/lig_dom"/>
</dbReference>
<dbReference type="Gene3D" id="3.30.300.30">
    <property type="match status" value="1"/>
</dbReference>
<dbReference type="Pfam" id="PF00550">
    <property type="entry name" value="PP-binding"/>
    <property type="match status" value="1"/>
</dbReference>
<dbReference type="Proteomes" id="UP000198949">
    <property type="component" value="Unassembled WGS sequence"/>
</dbReference>
<evidence type="ECO:0000256" key="2">
    <source>
        <dbReference type="ARBA" id="ARBA00004924"/>
    </source>
</evidence>
<gene>
    <name evidence="7" type="ORF">SAMN05216270_11142</name>
</gene>
<dbReference type="Gene3D" id="3.30.559.10">
    <property type="entry name" value="Chloramphenicol acetyltransferase-like domain"/>
    <property type="match status" value="1"/>
</dbReference>
<dbReference type="InterPro" id="IPR042099">
    <property type="entry name" value="ANL_N_sf"/>
</dbReference>
<dbReference type="PROSITE" id="PS50075">
    <property type="entry name" value="CARRIER"/>
    <property type="match status" value="1"/>
</dbReference>
<dbReference type="InterPro" id="IPR009081">
    <property type="entry name" value="PP-bd_ACP"/>
</dbReference>
<protein>
    <submittedName>
        <fullName evidence="7">Amino acid adenylation domain-containing protein</fullName>
    </submittedName>
</protein>
<evidence type="ECO:0000256" key="4">
    <source>
        <dbReference type="ARBA" id="ARBA00022553"/>
    </source>
</evidence>
<evidence type="ECO:0000313" key="7">
    <source>
        <dbReference type="EMBL" id="SDE02737.1"/>
    </source>
</evidence>
<dbReference type="PANTHER" id="PTHR45527">
    <property type="entry name" value="NONRIBOSOMAL PEPTIDE SYNTHETASE"/>
    <property type="match status" value="1"/>
</dbReference>
<evidence type="ECO:0000256" key="3">
    <source>
        <dbReference type="ARBA" id="ARBA00022450"/>
    </source>
</evidence>
<dbReference type="Gene3D" id="1.10.10.1830">
    <property type="entry name" value="Non-ribosomal peptide synthase, adenylation domain"/>
    <property type="match status" value="1"/>
</dbReference>
<dbReference type="GO" id="GO:0005737">
    <property type="term" value="C:cytoplasm"/>
    <property type="evidence" value="ECO:0007669"/>
    <property type="project" value="TreeGrafter"/>
</dbReference>
<accession>A0A1G6ZK83</accession>
<dbReference type="InterPro" id="IPR020806">
    <property type="entry name" value="PKS_PP-bd"/>
</dbReference>
<dbReference type="EMBL" id="FNAD01000011">
    <property type="protein sequence ID" value="SDE02737.1"/>
    <property type="molecule type" value="Genomic_DNA"/>
</dbReference>
<sequence>MTDTPAAVLADLREAGLSLSAAGGDLRLEGPKTAMTPDLVARLKAAKADLVAHLAAFEDAFALTPLQRAYLVGRSGLLELGDVANQVYHEIEGAWDLDRLRKSLEDTARAHSALRLAVLDEDRQAETPTLPGFTVTDLRGLDPSERDRRRAAVRERRSHRRLPATGPLVDAEVCVLADDRMVLCVNHDGMAVDGIGMFLLFGEWHRRYETGGGDDAPRMPFRAHVAAIEAAAAGPASARSREYWRSRLDELPPAPRLPLAADPSAIGPTRVVQRRVVLEADDWTRLQREIKAAGLTPSAALLAAWAEALSLWGAGNAFTLNTTVSQRLPIHPGAFTAVGQFSDPLLVAVHIDRTRTFAERARALQGRLRTDLDHRHYSGIDVMRDLARHHSDTRAAAMPYTFNSTLDAIGGVDGSALESFGPEVFTVSQTPQVHLDVFVLQQHGDLVIRLDAVEALFPPGLLDALTAGLDTLLHRLCDATAWDAERFDLLPDAQRRARKRANDTERDFAPAMLTDAFLRHAAQRPDATAIITADASITYGDLLARAAGAATWLRDNGAGRGDLVGLVMRRGPEQIVGILGALLAGAAYVPVDADLPSTRRDRLLRDDRLAHVLTDDDLDHGLPSLDLRAGPRAAAAPDVPGADPGDLAYVLYTSGTTGEPKGVMVTHRNVANVVADCAERFAIGPDDRFFAISAFTFDLSVWDVFGALSAGAALVVPDADRAADPAHWKTLAEAAGATVWNSVPAIVRMLADHDGSLPPSLRLVMMSGDRIPPDLPAALYRARPDLRVVSLGGPTETTIWNIWHPIPPDHPADVPLPYGRPNANNRAHIRDADGNDCPDWVPGEILAAGAGVTPGYRGAPDLTAERYVDDRGDRLYRTGDLGRYRPDGTIDILGRTDFQIKVNGHRIEAGEVETRLAALDPVAEAAVVARKGASGAVLVAHLVPAAGRPPLAEIREALRADLPDYMVPAAVVWHDRLPLNRNRKVDRAALADVPIAEQGAEDRPPADPAVESRIAALWASTLRVPEVDPEADFTALGGDSLTAARILTAVRAEYGIGLPLEAIFALNTVRAMAGHLTATTEREQP</sequence>
<dbReference type="PROSITE" id="PS00012">
    <property type="entry name" value="PHOSPHOPANTETHEINE"/>
    <property type="match status" value="1"/>
</dbReference>
<dbReference type="GO" id="GO:0031177">
    <property type="term" value="F:phosphopantetheine binding"/>
    <property type="evidence" value="ECO:0007669"/>
    <property type="project" value="InterPro"/>
</dbReference>
<dbReference type="Pfam" id="PF13193">
    <property type="entry name" value="AMP-binding_C"/>
    <property type="match status" value="1"/>
</dbReference>
<dbReference type="Pfam" id="PF00501">
    <property type="entry name" value="AMP-binding"/>
    <property type="match status" value="1"/>
</dbReference>
<dbReference type="GO" id="GO:0008610">
    <property type="term" value="P:lipid biosynthetic process"/>
    <property type="evidence" value="ECO:0007669"/>
    <property type="project" value="UniProtKB-ARBA"/>
</dbReference>
<dbReference type="OrthoDB" id="2472181at2"/>
<dbReference type="PANTHER" id="PTHR45527:SF10">
    <property type="entry name" value="PYOCHELIN SYNTHASE PCHF"/>
    <property type="match status" value="1"/>
</dbReference>
<evidence type="ECO:0000259" key="6">
    <source>
        <dbReference type="PROSITE" id="PS50075"/>
    </source>
</evidence>
<dbReference type="InterPro" id="IPR020845">
    <property type="entry name" value="AMP-binding_CS"/>
</dbReference>
<dbReference type="SUPFAM" id="SSF52777">
    <property type="entry name" value="CoA-dependent acyltransferases"/>
    <property type="match status" value="2"/>
</dbReference>
<keyword evidence="3" id="KW-0596">Phosphopantetheine</keyword>
<evidence type="ECO:0000256" key="5">
    <source>
        <dbReference type="ARBA" id="ARBA00022598"/>
    </source>
</evidence>
<dbReference type="InterPro" id="IPR020459">
    <property type="entry name" value="AMP-binding"/>
</dbReference>